<evidence type="ECO:0000256" key="1">
    <source>
        <dbReference type="SAM" id="Phobius"/>
    </source>
</evidence>
<dbReference type="Proteomes" id="UP000294843">
    <property type="component" value="Unassembled WGS sequence"/>
</dbReference>
<protein>
    <submittedName>
        <fullName evidence="2">Uncharacterized protein</fullName>
    </submittedName>
</protein>
<comment type="caution">
    <text evidence="2">The sequence shown here is derived from an EMBL/GenBank/DDBJ whole genome shotgun (WGS) entry which is preliminary data.</text>
</comment>
<evidence type="ECO:0000313" key="2">
    <source>
        <dbReference type="EMBL" id="TDM13321.1"/>
    </source>
</evidence>
<reference evidence="2 3" key="1">
    <citation type="submission" date="2019-01" db="EMBL/GenBank/DDBJ databases">
        <title>Draft genome sequences of the type strains of six Macrococcus species.</title>
        <authorList>
            <person name="Mazhar S."/>
            <person name="Altermann E."/>
            <person name="Hill C."/>
            <person name="Mcauliffe O."/>
        </authorList>
    </citation>
    <scope>NUCLEOTIDE SEQUENCE [LARGE SCALE GENOMIC DNA]</scope>
    <source>
        <strain evidence="2 3">ATCC 51825</strain>
    </source>
</reference>
<dbReference type="OrthoDB" id="2414685at2"/>
<name>A0A4R6BYH9_9STAP</name>
<accession>A0A4R6BYH9</accession>
<keyword evidence="3" id="KW-1185">Reference proteome</keyword>
<keyword evidence="1" id="KW-0472">Membrane</keyword>
<dbReference type="EMBL" id="SCWF01000012">
    <property type="protein sequence ID" value="TDM13321.1"/>
    <property type="molecule type" value="Genomic_DNA"/>
</dbReference>
<feature type="transmembrane region" description="Helical" evidence="1">
    <location>
        <begin position="35"/>
        <end position="55"/>
    </location>
</feature>
<dbReference type="RefSeq" id="WP_133452326.1">
    <property type="nucleotide sequence ID" value="NZ_SCWF01000012.1"/>
</dbReference>
<evidence type="ECO:0000313" key="3">
    <source>
        <dbReference type="Proteomes" id="UP000294843"/>
    </source>
</evidence>
<keyword evidence="1" id="KW-1133">Transmembrane helix</keyword>
<feature type="transmembrane region" description="Helical" evidence="1">
    <location>
        <begin position="6"/>
        <end position="23"/>
    </location>
</feature>
<dbReference type="AlphaFoldDB" id="A0A4R6BYH9"/>
<sequence length="208" mass="24051">MLLFTIFLLIILMLLLIGFGSIFNMDDIAVNEKGITVIISIIALFSTVGGSYLGAKVAGDNALLLYKSEQNARKNDMAKKIYYSVYTNVVRISDFYVRYNEYVKLADYVKPLELNPLNKSTFSNQYIDLLEVPINLDRIINSEEFIAIDTNLQDDIFLLWQQVRNLVWMLNKQDEKRQGYDVEEVSKQLFKVMETTKKVTSQLSRNFD</sequence>
<gene>
    <name evidence="2" type="ORF">ERX55_09420</name>
</gene>
<proteinExistence type="predicted"/>
<keyword evidence="1" id="KW-0812">Transmembrane</keyword>
<organism evidence="2 3">
    <name type="scientific">Macrococcus bovicus</name>
    <dbReference type="NCBI Taxonomy" id="69968"/>
    <lineage>
        <taxon>Bacteria</taxon>
        <taxon>Bacillati</taxon>
        <taxon>Bacillota</taxon>
        <taxon>Bacilli</taxon>
        <taxon>Bacillales</taxon>
        <taxon>Staphylococcaceae</taxon>
        <taxon>Macrococcus</taxon>
    </lineage>
</organism>